<dbReference type="PROSITE" id="PS00137">
    <property type="entry name" value="SUBTILASE_HIS"/>
    <property type="match status" value="1"/>
</dbReference>
<evidence type="ECO:0000259" key="9">
    <source>
        <dbReference type="Pfam" id="PF05922"/>
    </source>
</evidence>
<comment type="caution">
    <text evidence="10">The sequence shown here is derived from an EMBL/GenBank/DDBJ whole genome shotgun (WGS) entry which is preliminary data.</text>
</comment>
<evidence type="ECO:0000313" key="11">
    <source>
        <dbReference type="Proteomes" id="UP000799439"/>
    </source>
</evidence>
<feature type="active site" description="Charge relay system" evidence="6">
    <location>
        <position position="361"/>
    </location>
</feature>
<keyword evidence="5 6" id="KW-0720">Serine protease</keyword>
<dbReference type="InterPro" id="IPR037045">
    <property type="entry name" value="S8pro/Inhibitor_I9_sf"/>
</dbReference>
<dbReference type="PANTHER" id="PTHR43806">
    <property type="entry name" value="PEPTIDASE S8"/>
    <property type="match status" value="1"/>
</dbReference>
<name>A0A9P4JCR8_9PEZI</name>
<dbReference type="PANTHER" id="PTHR43806:SF11">
    <property type="entry name" value="CEREVISIN-RELATED"/>
    <property type="match status" value="1"/>
</dbReference>
<proteinExistence type="inferred from homology"/>
<dbReference type="GO" id="GO:0004252">
    <property type="term" value="F:serine-type endopeptidase activity"/>
    <property type="evidence" value="ECO:0007669"/>
    <property type="project" value="UniProtKB-UniRule"/>
</dbReference>
<evidence type="ECO:0000256" key="1">
    <source>
        <dbReference type="ARBA" id="ARBA00011073"/>
    </source>
</evidence>
<evidence type="ECO:0000313" key="10">
    <source>
        <dbReference type="EMBL" id="KAF2157270.1"/>
    </source>
</evidence>
<keyword evidence="2 6" id="KW-0645">Protease</keyword>
<dbReference type="Gene3D" id="3.40.50.200">
    <property type="entry name" value="Peptidase S8/S53 domain"/>
    <property type="match status" value="1"/>
</dbReference>
<dbReference type="AlphaFoldDB" id="A0A9P4JCR8"/>
<dbReference type="Gene3D" id="3.30.70.80">
    <property type="entry name" value="Peptidase S8 propeptide/proteinase inhibitor I9"/>
    <property type="match status" value="1"/>
</dbReference>
<feature type="active site" description="Charge relay system" evidence="6">
    <location>
        <position position="173"/>
    </location>
</feature>
<dbReference type="InterPro" id="IPR000209">
    <property type="entry name" value="Peptidase_S8/S53_dom"/>
</dbReference>
<evidence type="ECO:0000256" key="6">
    <source>
        <dbReference type="PROSITE-ProRule" id="PRU01240"/>
    </source>
</evidence>
<dbReference type="InterPro" id="IPR015500">
    <property type="entry name" value="Peptidase_S8_subtilisin-rel"/>
</dbReference>
<dbReference type="SUPFAM" id="SSF54897">
    <property type="entry name" value="Protease propeptides/inhibitors"/>
    <property type="match status" value="1"/>
</dbReference>
<protein>
    <submittedName>
        <fullName evidence="10">Subtilisin-like protein</fullName>
    </submittedName>
</protein>
<dbReference type="InterPro" id="IPR036852">
    <property type="entry name" value="Peptidase_S8/S53_dom_sf"/>
</dbReference>
<comment type="similarity">
    <text evidence="1 6">Belongs to the peptidase S8 family.</text>
</comment>
<dbReference type="PRINTS" id="PR00723">
    <property type="entry name" value="SUBTILISIN"/>
</dbReference>
<feature type="signal peptide" evidence="7">
    <location>
        <begin position="1"/>
        <end position="22"/>
    </location>
</feature>
<dbReference type="OrthoDB" id="1896086at2759"/>
<evidence type="ECO:0000256" key="4">
    <source>
        <dbReference type="ARBA" id="ARBA00022801"/>
    </source>
</evidence>
<keyword evidence="11" id="KW-1185">Reference proteome</keyword>
<organism evidence="10 11">
    <name type="scientific">Myriangium duriaei CBS 260.36</name>
    <dbReference type="NCBI Taxonomy" id="1168546"/>
    <lineage>
        <taxon>Eukaryota</taxon>
        <taxon>Fungi</taxon>
        <taxon>Dikarya</taxon>
        <taxon>Ascomycota</taxon>
        <taxon>Pezizomycotina</taxon>
        <taxon>Dothideomycetes</taxon>
        <taxon>Dothideomycetidae</taxon>
        <taxon>Myriangiales</taxon>
        <taxon>Myriangiaceae</taxon>
        <taxon>Myriangium</taxon>
    </lineage>
</organism>
<evidence type="ECO:0000256" key="5">
    <source>
        <dbReference type="ARBA" id="ARBA00022825"/>
    </source>
</evidence>
<dbReference type="EMBL" id="ML996081">
    <property type="protein sequence ID" value="KAF2157270.1"/>
    <property type="molecule type" value="Genomic_DNA"/>
</dbReference>
<reference evidence="10" key="1">
    <citation type="journal article" date="2020" name="Stud. Mycol.">
        <title>101 Dothideomycetes genomes: a test case for predicting lifestyles and emergence of pathogens.</title>
        <authorList>
            <person name="Haridas S."/>
            <person name="Albert R."/>
            <person name="Binder M."/>
            <person name="Bloem J."/>
            <person name="Labutti K."/>
            <person name="Salamov A."/>
            <person name="Andreopoulos B."/>
            <person name="Baker S."/>
            <person name="Barry K."/>
            <person name="Bills G."/>
            <person name="Bluhm B."/>
            <person name="Cannon C."/>
            <person name="Castanera R."/>
            <person name="Culley D."/>
            <person name="Daum C."/>
            <person name="Ezra D."/>
            <person name="Gonzalez J."/>
            <person name="Henrissat B."/>
            <person name="Kuo A."/>
            <person name="Liang C."/>
            <person name="Lipzen A."/>
            <person name="Lutzoni F."/>
            <person name="Magnuson J."/>
            <person name="Mondo S."/>
            <person name="Nolan M."/>
            <person name="Ohm R."/>
            <person name="Pangilinan J."/>
            <person name="Park H.-J."/>
            <person name="Ramirez L."/>
            <person name="Alfaro M."/>
            <person name="Sun H."/>
            <person name="Tritt A."/>
            <person name="Yoshinaga Y."/>
            <person name="Zwiers L.-H."/>
            <person name="Turgeon B."/>
            <person name="Goodwin S."/>
            <person name="Spatafora J."/>
            <person name="Crous P."/>
            <person name="Grigoriev I."/>
        </authorList>
    </citation>
    <scope>NUCLEOTIDE SEQUENCE</scope>
    <source>
        <strain evidence="10">CBS 260.36</strain>
    </source>
</reference>
<gene>
    <name evidence="10" type="ORF">K461DRAFT_218561</name>
</gene>
<dbReference type="InterPro" id="IPR022398">
    <property type="entry name" value="Peptidase_S8_His-AS"/>
</dbReference>
<dbReference type="PROSITE" id="PS51892">
    <property type="entry name" value="SUBTILASE"/>
    <property type="match status" value="1"/>
</dbReference>
<feature type="active site" description="Charge relay system" evidence="6">
    <location>
        <position position="206"/>
    </location>
</feature>
<evidence type="ECO:0000256" key="7">
    <source>
        <dbReference type="SAM" id="SignalP"/>
    </source>
</evidence>
<feature type="domain" description="Peptidase S8/S53" evidence="8">
    <location>
        <begin position="169"/>
        <end position="398"/>
    </location>
</feature>
<keyword evidence="3 7" id="KW-0732">Signal</keyword>
<dbReference type="PROSITE" id="PS00136">
    <property type="entry name" value="SUBTILASE_ASP"/>
    <property type="match status" value="1"/>
</dbReference>
<dbReference type="InterPro" id="IPR050131">
    <property type="entry name" value="Peptidase_S8_subtilisin-like"/>
</dbReference>
<dbReference type="Pfam" id="PF00082">
    <property type="entry name" value="Peptidase_S8"/>
    <property type="match status" value="1"/>
</dbReference>
<dbReference type="Pfam" id="PF05922">
    <property type="entry name" value="Inhibitor_I9"/>
    <property type="match status" value="1"/>
</dbReference>
<evidence type="ECO:0000259" key="8">
    <source>
        <dbReference type="Pfam" id="PF00082"/>
    </source>
</evidence>
<dbReference type="Proteomes" id="UP000799439">
    <property type="component" value="Unassembled WGS sequence"/>
</dbReference>
<evidence type="ECO:0000256" key="2">
    <source>
        <dbReference type="ARBA" id="ARBA00022670"/>
    </source>
</evidence>
<dbReference type="InterPro" id="IPR023827">
    <property type="entry name" value="Peptidase_S8_Asp-AS"/>
</dbReference>
<sequence length="417" mass="45054">MYFSNHVNALAVVLLTIGSSIGAVPTADLNVAHDTNFDDFDPSTHASNKYIVTLHEGANVVKHMDYVQDLHATALTKRQDGKLFEGVIHHYNDIPGFRGYAGEFDSTVVEKLKRHRDVLAVERDQIFDDDSIKTQANPTWNLAQISHRGPATSRDGYMYDWRGGMYDEVYVLDSGIMADHSDFTAQAMMKRGFFCGGKDFNDNTGHGTMIAGIVGGNKWGVAKHAKMIDVKVMDGKTGKDSDVLAGLNWSVKEILGKRYQRNSIILLSLGAQSSRSMNNAIRSAAGKGVTIVAAAGDEGKVGRWTKSAIVVGASGHMRERAKFSNYGPGITLFAPGEDIESSYTGDTRWGKGNFKTSTGTSQAAAHVAGVVALLKSKDKSLVDAKKTKDALVKLATPNVVNDTKGSPNLFLYNGSGK</sequence>
<dbReference type="GO" id="GO:0006508">
    <property type="term" value="P:proteolysis"/>
    <property type="evidence" value="ECO:0007669"/>
    <property type="project" value="UniProtKB-KW"/>
</dbReference>
<keyword evidence="4 6" id="KW-0378">Hydrolase</keyword>
<feature type="chain" id="PRO_5040341205" evidence="7">
    <location>
        <begin position="23"/>
        <end position="417"/>
    </location>
</feature>
<accession>A0A9P4JCR8</accession>
<evidence type="ECO:0000256" key="3">
    <source>
        <dbReference type="ARBA" id="ARBA00022729"/>
    </source>
</evidence>
<feature type="domain" description="Inhibitor I9" evidence="9">
    <location>
        <begin position="49"/>
        <end position="126"/>
    </location>
</feature>
<dbReference type="SUPFAM" id="SSF52743">
    <property type="entry name" value="Subtilisin-like"/>
    <property type="match status" value="1"/>
</dbReference>
<dbReference type="InterPro" id="IPR010259">
    <property type="entry name" value="S8pro/Inhibitor_I9"/>
</dbReference>